<evidence type="ECO:0000313" key="2">
    <source>
        <dbReference type="Proteomes" id="UP000799777"/>
    </source>
</evidence>
<name>A0A9P4H3Y8_9PLEO</name>
<protein>
    <submittedName>
        <fullName evidence="1">Uncharacterized protein</fullName>
    </submittedName>
</protein>
<proteinExistence type="predicted"/>
<organism evidence="1 2">
    <name type="scientific">Setomelanomma holmii</name>
    <dbReference type="NCBI Taxonomy" id="210430"/>
    <lineage>
        <taxon>Eukaryota</taxon>
        <taxon>Fungi</taxon>
        <taxon>Dikarya</taxon>
        <taxon>Ascomycota</taxon>
        <taxon>Pezizomycotina</taxon>
        <taxon>Dothideomycetes</taxon>
        <taxon>Pleosporomycetidae</taxon>
        <taxon>Pleosporales</taxon>
        <taxon>Pleosporineae</taxon>
        <taxon>Phaeosphaeriaceae</taxon>
        <taxon>Setomelanomma</taxon>
    </lineage>
</organism>
<gene>
    <name evidence="1" type="ORF">EK21DRAFT_114560</name>
</gene>
<keyword evidence="2" id="KW-1185">Reference proteome</keyword>
<dbReference type="AlphaFoldDB" id="A0A9P4H3Y8"/>
<evidence type="ECO:0000313" key="1">
    <source>
        <dbReference type="EMBL" id="KAF2027773.1"/>
    </source>
</evidence>
<dbReference type="Proteomes" id="UP000799777">
    <property type="component" value="Unassembled WGS sequence"/>
</dbReference>
<dbReference type="OrthoDB" id="4757095at2759"/>
<dbReference type="EMBL" id="ML978222">
    <property type="protein sequence ID" value="KAF2027773.1"/>
    <property type="molecule type" value="Genomic_DNA"/>
</dbReference>
<accession>A0A9P4H3Y8</accession>
<sequence>MADTAAINVNNVATLDKLVSPSGLTGLGSDPSPTSLLLGCILPNLNIPNIGLRLPLTAFTACDPTSEFGSSEIVSASTWARLPFAIQSTTKLRGLNVRLDHDLPKLHPMWAHPDRHLTDNGTPPPFVIHRRYRQKYHGIEASDGRLSVKYSPDFLILHELVHFDLTIEEVEELEGKIWERGDDPMDDVRAMESSLCGVSNI</sequence>
<comment type="caution">
    <text evidence="1">The sequence shown here is derived from an EMBL/GenBank/DDBJ whole genome shotgun (WGS) entry which is preliminary data.</text>
</comment>
<reference evidence="1" key="1">
    <citation type="journal article" date="2020" name="Stud. Mycol.">
        <title>101 Dothideomycetes genomes: a test case for predicting lifestyles and emergence of pathogens.</title>
        <authorList>
            <person name="Haridas S."/>
            <person name="Albert R."/>
            <person name="Binder M."/>
            <person name="Bloem J."/>
            <person name="Labutti K."/>
            <person name="Salamov A."/>
            <person name="Andreopoulos B."/>
            <person name="Baker S."/>
            <person name="Barry K."/>
            <person name="Bills G."/>
            <person name="Bluhm B."/>
            <person name="Cannon C."/>
            <person name="Castanera R."/>
            <person name="Culley D."/>
            <person name="Daum C."/>
            <person name="Ezra D."/>
            <person name="Gonzalez J."/>
            <person name="Henrissat B."/>
            <person name="Kuo A."/>
            <person name="Liang C."/>
            <person name="Lipzen A."/>
            <person name="Lutzoni F."/>
            <person name="Magnuson J."/>
            <person name="Mondo S."/>
            <person name="Nolan M."/>
            <person name="Ohm R."/>
            <person name="Pangilinan J."/>
            <person name="Park H.-J."/>
            <person name="Ramirez L."/>
            <person name="Alfaro M."/>
            <person name="Sun H."/>
            <person name="Tritt A."/>
            <person name="Yoshinaga Y."/>
            <person name="Zwiers L.-H."/>
            <person name="Turgeon B."/>
            <person name="Goodwin S."/>
            <person name="Spatafora J."/>
            <person name="Crous P."/>
            <person name="Grigoriev I."/>
        </authorList>
    </citation>
    <scope>NUCLEOTIDE SEQUENCE</scope>
    <source>
        <strain evidence="1">CBS 110217</strain>
    </source>
</reference>